<dbReference type="AlphaFoldDB" id="A0A5A7P571"/>
<dbReference type="PANTHER" id="PTHR33227">
    <property type="entry name" value="STIGMA-SPECIFIC STIG1-LIKE PROTEIN 3"/>
    <property type="match status" value="1"/>
</dbReference>
<comment type="similarity">
    <text evidence="1">Belongs to the STIG1 family.</text>
</comment>
<gene>
    <name evidence="4" type="ORF">STAS_03567</name>
</gene>
<dbReference type="InterPro" id="IPR006969">
    <property type="entry name" value="Stig-like"/>
</dbReference>
<organism evidence="4 5">
    <name type="scientific">Striga asiatica</name>
    <name type="common">Asiatic witchweed</name>
    <name type="synonym">Buchnera asiatica</name>
    <dbReference type="NCBI Taxonomy" id="4170"/>
    <lineage>
        <taxon>Eukaryota</taxon>
        <taxon>Viridiplantae</taxon>
        <taxon>Streptophyta</taxon>
        <taxon>Embryophyta</taxon>
        <taxon>Tracheophyta</taxon>
        <taxon>Spermatophyta</taxon>
        <taxon>Magnoliopsida</taxon>
        <taxon>eudicotyledons</taxon>
        <taxon>Gunneridae</taxon>
        <taxon>Pentapetalae</taxon>
        <taxon>asterids</taxon>
        <taxon>lamiids</taxon>
        <taxon>Lamiales</taxon>
        <taxon>Orobanchaceae</taxon>
        <taxon>Buchnereae</taxon>
        <taxon>Striga</taxon>
    </lineage>
</organism>
<keyword evidence="2 3" id="KW-0732">Signal</keyword>
<dbReference type="EMBL" id="BKCP01002224">
    <property type="protein sequence ID" value="GER27827.1"/>
    <property type="molecule type" value="Genomic_DNA"/>
</dbReference>
<dbReference type="Pfam" id="PF04885">
    <property type="entry name" value="Stig1"/>
    <property type="match status" value="1"/>
</dbReference>
<evidence type="ECO:0000313" key="4">
    <source>
        <dbReference type="EMBL" id="GER27827.1"/>
    </source>
</evidence>
<comment type="caution">
    <text evidence="4">The sequence shown here is derived from an EMBL/GenBank/DDBJ whole genome shotgun (WGS) entry which is preliminary data.</text>
</comment>
<feature type="signal peptide" evidence="3">
    <location>
        <begin position="1"/>
        <end position="19"/>
    </location>
</feature>
<feature type="chain" id="PRO_5022796006" evidence="3">
    <location>
        <begin position="20"/>
        <end position="148"/>
    </location>
</feature>
<name>A0A5A7P571_STRAF</name>
<evidence type="ECO:0000256" key="3">
    <source>
        <dbReference type="SAM" id="SignalP"/>
    </source>
</evidence>
<dbReference type="PANTHER" id="PTHR33227:SF18">
    <property type="entry name" value="STIGMA-SPECIFIC STIG1-LIKE PROTEIN 3"/>
    <property type="match status" value="1"/>
</dbReference>
<dbReference type="OrthoDB" id="1841769at2759"/>
<evidence type="ECO:0000256" key="2">
    <source>
        <dbReference type="ARBA" id="ARBA00022729"/>
    </source>
</evidence>
<keyword evidence="5" id="KW-1185">Reference proteome</keyword>
<proteinExistence type="inferred from homology"/>
<sequence>MKALKKLFILATIAISITAIVTLTATNSKNPPPPAAATSQPPSGRLAARFLQQRAKNRKAADHCNRENEICSYLSGVTGQNTTCCNNKCIDINYDHNNCGGCKRKCAFTETCCRRECVDLAYDKRHCGYCNHRCMPGGYCIYGMCDYA</sequence>
<evidence type="ECO:0000313" key="5">
    <source>
        <dbReference type="Proteomes" id="UP000325081"/>
    </source>
</evidence>
<reference evidence="5" key="1">
    <citation type="journal article" date="2019" name="Curr. Biol.">
        <title>Genome Sequence of Striga asiatica Provides Insight into the Evolution of Plant Parasitism.</title>
        <authorList>
            <person name="Yoshida S."/>
            <person name="Kim S."/>
            <person name="Wafula E.K."/>
            <person name="Tanskanen J."/>
            <person name="Kim Y.M."/>
            <person name="Honaas L."/>
            <person name="Yang Z."/>
            <person name="Spallek T."/>
            <person name="Conn C.E."/>
            <person name="Ichihashi Y."/>
            <person name="Cheong K."/>
            <person name="Cui S."/>
            <person name="Der J.P."/>
            <person name="Gundlach H."/>
            <person name="Jiao Y."/>
            <person name="Hori C."/>
            <person name="Ishida J.K."/>
            <person name="Kasahara H."/>
            <person name="Kiba T."/>
            <person name="Kim M.S."/>
            <person name="Koo N."/>
            <person name="Laohavisit A."/>
            <person name="Lee Y.H."/>
            <person name="Lumba S."/>
            <person name="McCourt P."/>
            <person name="Mortimer J.C."/>
            <person name="Mutuku J.M."/>
            <person name="Nomura T."/>
            <person name="Sasaki-Sekimoto Y."/>
            <person name="Seto Y."/>
            <person name="Wang Y."/>
            <person name="Wakatake T."/>
            <person name="Sakakibara H."/>
            <person name="Demura T."/>
            <person name="Yamaguchi S."/>
            <person name="Yoneyama K."/>
            <person name="Manabe R.I."/>
            <person name="Nelson D.C."/>
            <person name="Schulman A.H."/>
            <person name="Timko M.P."/>
            <person name="dePamphilis C.W."/>
            <person name="Choi D."/>
            <person name="Shirasu K."/>
        </authorList>
    </citation>
    <scope>NUCLEOTIDE SEQUENCE [LARGE SCALE GENOMIC DNA]</scope>
    <source>
        <strain evidence="5">cv. UVA1</strain>
    </source>
</reference>
<dbReference type="Proteomes" id="UP000325081">
    <property type="component" value="Unassembled WGS sequence"/>
</dbReference>
<accession>A0A5A7P571</accession>
<protein>
    <submittedName>
        <fullName evidence="4">Stigma-specific Stig1 family protein</fullName>
    </submittedName>
</protein>
<evidence type="ECO:0000256" key="1">
    <source>
        <dbReference type="ARBA" id="ARBA00006010"/>
    </source>
</evidence>